<organism evidence="3 4">
    <name type="scientific">Clathrospora elynae</name>
    <dbReference type="NCBI Taxonomy" id="706981"/>
    <lineage>
        <taxon>Eukaryota</taxon>
        <taxon>Fungi</taxon>
        <taxon>Dikarya</taxon>
        <taxon>Ascomycota</taxon>
        <taxon>Pezizomycotina</taxon>
        <taxon>Dothideomycetes</taxon>
        <taxon>Pleosporomycetidae</taxon>
        <taxon>Pleosporales</taxon>
        <taxon>Diademaceae</taxon>
        <taxon>Clathrospora</taxon>
    </lineage>
</organism>
<reference evidence="3" key="1">
    <citation type="journal article" date="2020" name="Stud. Mycol.">
        <title>101 Dothideomycetes genomes: a test case for predicting lifestyles and emergence of pathogens.</title>
        <authorList>
            <person name="Haridas S."/>
            <person name="Albert R."/>
            <person name="Binder M."/>
            <person name="Bloem J."/>
            <person name="Labutti K."/>
            <person name="Salamov A."/>
            <person name="Andreopoulos B."/>
            <person name="Baker S."/>
            <person name="Barry K."/>
            <person name="Bills G."/>
            <person name="Bluhm B."/>
            <person name="Cannon C."/>
            <person name="Castanera R."/>
            <person name="Culley D."/>
            <person name="Daum C."/>
            <person name="Ezra D."/>
            <person name="Gonzalez J."/>
            <person name="Henrissat B."/>
            <person name="Kuo A."/>
            <person name="Liang C."/>
            <person name="Lipzen A."/>
            <person name="Lutzoni F."/>
            <person name="Magnuson J."/>
            <person name="Mondo S."/>
            <person name="Nolan M."/>
            <person name="Ohm R."/>
            <person name="Pangilinan J."/>
            <person name="Park H.-J."/>
            <person name="Ramirez L."/>
            <person name="Alfaro M."/>
            <person name="Sun H."/>
            <person name="Tritt A."/>
            <person name="Yoshinaga Y."/>
            <person name="Zwiers L.-H."/>
            <person name="Turgeon B."/>
            <person name="Goodwin S."/>
            <person name="Spatafora J."/>
            <person name="Crous P."/>
            <person name="Grigoriev I."/>
        </authorList>
    </citation>
    <scope>NUCLEOTIDE SEQUENCE</scope>
    <source>
        <strain evidence="3">CBS 161.51</strain>
    </source>
</reference>
<feature type="non-terminal residue" evidence="3">
    <location>
        <position position="237"/>
    </location>
</feature>
<evidence type="ECO:0000256" key="1">
    <source>
        <dbReference type="ARBA" id="ARBA00023125"/>
    </source>
</evidence>
<evidence type="ECO:0000313" key="4">
    <source>
        <dbReference type="Proteomes" id="UP000800038"/>
    </source>
</evidence>
<dbReference type="AlphaFoldDB" id="A0A6A5SCZ8"/>
<proteinExistence type="predicted"/>
<dbReference type="EMBL" id="ML976133">
    <property type="protein sequence ID" value="KAF1937570.1"/>
    <property type="molecule type" value="Genomic_DNA"/>
</dbReference>
<dbReference type="InterPro" id="IPR006600">
    <property type="entry name" value="HTH_CenpB_DNA-bd_dom"/>
</dbReference>
<dbReference type="OrthoDB" id="3938460at2759"/>
<keyword evidence="4" id="KW-1185">Reference proteome</keyword>
<evidence type="ECO:0000313" key="3">
    <source>
        <dbReference type="EMBL" id="KAF1937570.1"/>
    </source>
</evidence>
<keyword evidence="1" id="KW-0238">DNA-binding</keyword>
<dbReference type="GO" id="GO:0003677">
    <property type="term" value="F:DNA binding"/>
    <property type="evidence" value="ECO:0007669"/>
    <property type="project" value="UniProtKB-KW"/>
</dbReference>
<evidence type="ECO:0000259" key="2">
    <source>
        <dbReference type="PROSITE" id="PS51253"/>
    </source>
</evidence>
<dbReference type="Proteomes" id="UP000800038">
    <property type="component" value="Unassembled WGS sequence"/>
</dbReference>
<name>A0A6A5SCZ8_9PLEO</name>
<sequence>MALIEAALTAIESLEPGEKFTYQEIAAAHGVNQSTLSRRHKQSHVLHKAKSINQQKLNPQQELELVEYIKMLTKRGLPPTREMVRNFASCVAKEPVGEGWVTRFINRIKDYLTSQWITGMDTVRHHADLEAKYNLYFDLLNQKIKEFNIEPRHTYNMDEKGFLVGITGRSKRVFSKQMWEKKEVRASLQDGSCEWITLVACVGADGEPLPPSLIYQAALGNIQSTWVEDIKAGKHQV</sequence>
<dbReference type="Pfam" id="PF03221">
    <property type="entry name" value="HTH_Tnp_Tc5"/>
    <property type="match status" value="1"/>
</dbReference>
<dbReference type="PROSITE" id="PS51253">
    <property type="entry name" value="HTH_CENPB"/>
    <property type="match status" value="1"/>
</dbReference>
<accession>A0A6A5SCZ8</accession>
<dbReference type="SMART" id="SM00674">
    <property type="entry name" value="CENPB"/>
    <property type="match status" value="1"/>
</dbReference>
<protein>
    <recommendedName>
        <fullName evidence="2">HTH CENPB-type domain-containing protein</fullName>
    </recommendedName>
</protein>
<feature type="domain" description="HTH CENPB-type" evidence="2">
    <location>
        <begin position="49"/>
        <end position="114"/>
    </location>
</feature>
<gene>
    <name evidence="3" type="ORF">EJ02DRAFT_299791</name>
</gene>